<dbReference type="InterPro" id="IPR052189">
    <property type="entry name" value="L-asp_N-monooxygenase_NS-form"/>
</dbReference>
<evidence type="ECO:0000313" key="3">
    <source>
        <dbReference type="Proteomes" id="UP001597307"/>
    </source>
</evidence>
<dbReference type="Pfam" id="PF13454">
    <property type="entry name" value="NAD_binding_9"/>
    <property type="match status" value="1"/>
</dbReference>
<evidence type="ECO:0000259" key="1">
    <source>
        <dbReference type="Pfam" id="PF13454"/>
    </source>
</evidence>
<dbReference type="SUPFAM" id="SSF51905">
    <property type="entry name" value="FAD/NAD(P)-binding domain"/>
    <property type="match status" value="1"/>
</dbReference>
<feature type="domain" description="FAD-dependent urate hydroxylase HpyO/Asp monooxygenase CreE-like FAD/NAD(P)-binding" evidence="1">
    <location>
        <begin position="8"/>
        <end position="188"/>
    </location>
</feature>
<organism evidence="2 3">
    <name type="scientific">Arthrobacter flavus</name>
    <dbReference type="NCBI Taxonomy" id="95172"/>
    <lineage>
        <taxon>Bacteria</taxon>
        <taxon>Bacillati</taxon>
        <taxon>Actinomycetota</taxon>
        <taxon>Actinomycetes</taxon>
        <taxon>Micrococcales</taxon>
        <taxon>Micrococcaceae</taxon>
        <taxon>Arthrobacter</taxon>
    </lineage>
</organism>
<name>A0ABW4Q322_9MICC</name>
<dbReference type="EMBL" id="JBHUGA010000008">
    <property type="protein sequence ID" value="MFD1845722.1"/>
    <property type="molecule type" value="Genomic_DNA"/>
</dbReference>
<dbReference type="InterPro" id="IPR038732">
    <property type="entry name" value="HpyO/CreE_NAD-binding"/>
</dbReference>
<dbReference type="PANTHER" id="PTHR40254:SF1">
    <property type="entry name" value="BLR0577 PROTEIN"/>
    <property type="match status" value="1"/>
</dbReference>
<dbReference type="Proteomes" id="UP001597307">
    <property type="component" value="Unassembled WGS sequence"/>
</dbReference>
<keyword evidence="3" id="KW-1185">Reference proteome</keyword>
<reference evidence="3" key="1">
    <citation type="journal article" date="2019" name="Int. J. Syst. Evol. Microbiol.">
        <title>The Global Catalogue of Microorganisms (GCM) 10K type strain sequencing project: providing services to taxonomists for standard genome sequencing and annotation.</title>
        <authorList>
            <consortium name="The Broad Institute Genomics Platform"/>
            <consortium name="The Broad Institute Genome Sequencing Center for Infectious Disease"/>
            <person name="Wu L."/>
            <person name="Ma J."/>
        </authorList>
    </citation>
    <scope>NUCLEOTIDE SEQUENCE [LARGE SCALE GENOMIC DNA]</scope>
    <source>
        <strain evidence="3">JCM 11496</strain>
    </source>
</reference>
<dbReference type="RefSeq" id="WP_343877421.1">
    <property type="nucleotide sequence ID" value="NZ_BAAAIJ010000005.1"/>
</dbReference>
<dbReference type="PANTHER" id="PTHR40254">
    <property type="entry name" value="BLR0577 PROTEIN"/>
    <property type="match status" value="1"/>
</dbReference>
<comment type="caution">
    <text evidence="2">The sequence shown here is derived from an EMBL/GenBank/DDBJ whole genome shotgun (WGS) entry which is preliminary data.</text>
</comment>
<dbReference type="Gene3D" id="3.50.50.60">
    <property type="entry name" value="FAD/NAD(P)-binding domain"/>
    <property type="match status" value="1"/>
</dbReference>
<sequence length="640" mass="68922">MGRSLRVAVVGAGPRGTSVLERLISQWEAQQPDQHQQLDIHVIDPESPGPGHVWRPTQSRLFLMNTPSLFPTVVPVGTPDHELVPSVVGYSFDDWRVLVTSDPVPTLSNADREELSGLGSSGFPSRALYGRYLEWIYQQLVDRCGAGATITHHATDAREISREAPGYRLRLGDDSELAADAVVLALGHVPSQLSPEQETLRDGAARYSLKYWPPAVPADVDWAKLPAKKPVLVRGLGLNFFDAMIQLTEGRGGRFTPEEGGKLSYQPSGSEPQIVAASRRGVPYRAKAQLDSYLPRSVTLRYCTLPALQTFADQGITPGFDHDIWPLLHRDVVTAYYSTLVRVAGPDLLADPEGFLQRVHTAVTVSGPEWAAALDSVLASELPTVHHLDVERLSHPFAGRRFAGAKDYQEAVLDYLDADVAESLRGEDSPLKMAIGAMNAGRTVIKQVVADGGLTDQAWLTELRGWFEPLVEGVASGPPAIRIAQLAALARAGVVQFVGPNPQFAVDADTERFEASSPWVEGAGAAASYLVDAMMPPNRAATTLSPLLRQLLDDGLVRPKLMMATDGAPVSAPGLDVTLPPYRAIDGSGRAHQHLYVVGLQLASVQWGTAIAAQAHTPPAAGSRTLRDADDIARAILTIA</sequence>
<evidence type="ECO:0000313" key="2">
    <source>
        <dbReference type="EMBL" id="MFD1845722.1"/>
    </source>
</evidence>
<accession>A0ABW4Q322</accession>
<dbReference type="InterPro" id="IPR036188">
    <property type="entry name" value="FAD/NAD-bd_sf"/>
</dbReference>
<gene>
    <name evidence="2" type="ORF">ACFSFX_03820</name>
</gene>
<proteinExistence type="predicted"/>
<protein>
    <submittedName>
        <fullName evidence="2">FAD/NAD(P)-binding protein</fullName>
    </submittedName>
</protein>